<dbReference type="InterPro" id="IPR036388">
    <property type="entry name" value="WH-like_DNA-bd_sf"/>
</dbReference>
<dbReference type="InterPro" id="IPR036390">
    <property type="entry name" value="WH_DNA-bd_sf"/>
</dbReference>
<accession>A0ABW2Q5J0</accession>
<keyword evidence="3" id="KW-1185">Reference proteome</keyword>
<evidence type="ECO:0000313" key="2">
    <source>
        <dbReference type="EMBL" id="MFC7404769.1"/>
    </source>
</evidence>
<dbReference type="Pfam" id="PF12802">
    <property type="entry name" value="MarR_2"/>
    <property type="match status" value="1"/>
</dbReference>
<dbReference type="InterPro" id="IPR039422">
    <property type="entry name" value="MarR/SlyA-like"/>
</dbReference>
<dbReference type="PANTHER" id="PTHR33164">
    <property type="entry name" value="TRANSCRIPTIONAL REGULATOR, MARR FAMILY"/>
    <property type="match status" value="1"/>
</dbReference>
<sequence>MSAAGRRPVPDQLRDLDLPPRHLSLLALLLYDGQATVKELAAGLQVASTTVSLMVGDLSRQGILERREDERDRRRTIVTIADAHTSAGEGWLAGGAESWRKVLRPPNAADRGVVVDALLAYERESMLATSQPD</sequence>
<feature type="domain" description="HTH marR-type" evidence="1">
    <location>
        <begin position="11"/>
        <end position="111"/>
    </location>
</feature>
<dbReference type="PANTHER" id="PTHR33164:SF43">
    <property type="entry name" value="HTH-TYPE TRANSCRIPTIONAL REPRESSOR YETL"/>
    <property type="match status" value="1"/>
</dbReference>
<dbReference type="Gene3D" id="1.10.10.10">
    <property type="entry name" value="Winged helix-like DNA-binding domain superfamily/Winged helix DNA-binding domain"/>
    <property type="match status" value="1"/>
</dbReference>
<name>A0ABW2Q5J0_9MICO</name>
<evidence type="ECO:0000313" key="3">
    <source>
        <dbReference type="Proteomes" id="UP001596455"/>
    </source>
</evidence>
<dbReference type="RefSeq" id="WP_382392479.1">
    <property type="nucleotide sequence ID" value="NZ_JBHTCQ010000001.1"/>
</dbReference>
<reference evidence="3" key="1">
    <citation type="journal article" date="2019" name="Int. J. Syst. Evol. Microbiol.">
        <title>The Global Catalogue of Microorganisms (GCM) 10K type strain sequencing project: providing services to taxonomists for standard genome sequencing and annotation.</title>
        <authorList>
            <consortium name="The Broad Institute Genomics Platform"/>
            <consortium name="The Broad Institute Genome Sequencing Center for Infectious Disease"/>
            <person name="Wu L."/>
            <person name="Ma J."/>
        </authorList>
    </citation>
    <scope>NUCLEOTIDE SEQUENCE [LARGE SCALE GENOMIC DNA]</scope>
    <source>
        <strain evidence="3">JCM 1490</strain>
    </source>
</reference>
<dbReference type="Proteomes" id="UP001596455">
    <property type="component" value="Unassembled WGS sequence"/>
</dbReference>
<proteinExistence type="predicted"/>
<dbReference type="EMBL" id="JBHTCQ010000001">
    <property type="protein sequence ID" value="MFC7404769.1"/>
    <property type="molecule type" value="Genomic_DNA"/>
</dbReference>
<organism evidence="2 3">
    <name type="scientific">Georgenia alba</name>
    <dbReference type="NCBI Taxonomy" id="2233858"/>
    <lineage>
        <taxon>Bacteria</taxon>
        <taxon>Bacillati</taxon>
        <taxon>Actinomycetota</taxon>
        <taxon>Actinomycetes</taxon>
        <taxon>Micrococcales</taxon>
        <taxon>Bogoriellaceae</taxon>
        <taxon>Georgenia</taxon>
    </lineage>
</organism>
<dbReference type="InterPro" id="IPR000835">
    <property type="entry name" value="HTH_MarR-typ"/>
</dbReference>
<evidence type="ECO:0000259" key="1">
    <source>
        <dbReference type="SMART" id="SM00347"/>
    </source>
</evidence>
<dbReference type="SMART" id="SM00347">
    <property type="entry name" value="HTH_MARR"/>
    <property type="match status" value="1"/>
</dbReference>
<protein>
    <submittedName>
        <fullName evidence="2">MarR family transcriptional regulator</fullName>
    </submittedName>
</protein>
<dbReference type="SUPFAM" id="SSF46785">
    <property type="entry name" value="Winged helix' DNA-binding domain"/>
    <property type="match status" value="1"/>
</dbReference>
<gene>
    <name evidence="2" type="ORF">ACFQQL_06570</name>
</gene>
<comment type="caution">
    <text evidence="2">The sequence shown here is derived from an EMBL/GenBank/DDBJ whole genome shotgun (WGS) entry which is preliminary data.</text>
</comment>